<dbReference type="Pfam" id="PF20684">
    <property type="entry name" value="Fung_rhodopsin"/>
    <property type="match status" value="1"/>
</dbReference>
<keyword evidence="5" id="KW-1185">Reference proteome</keyword>
<feature type="transmembrane region" description="Helical" evidence="2">
    <location>
        <begin position="16"/>
        <end position="35"/>
    </location>
</feature>
<keyword evidence="2" id="KW-0812">Transmembrane</keyword>
<dbReference type="GeneID" id="81379566"/>
<reference evidence="4" key="2">
    <citation type="journal article" date="2023" name="IMA Fungus">
        <title>Comparative genomic study of the Penicillium genus elucidates a diverse pangenome and 15 lateral gene transfer events.</title>
        <authorList>
            <person name="Petersen C."/>
            <person name="Sorensen T."/>
            <person name="Nielsen M.R."/>
            <person name="Sondergaard T.E."/>
            <person name="Sorensen J.L."/>
            <person name="Fitzpatrick D.A."/>
            <person name="Frisvad J.C."/>
            <person name="Nielsen K.L."/>
        </authorList>
    </citation>
    <scope>NUCLEOTIDE SEQUENCE</scope>
    <source>
        <strain evidence="4">IBT 23319</strain>
    </source>
</reference>
<evidence type="ECO:0000313" key="4">
    <source>
        <dbReference type="EMBL" id="KAJ5243152.1"/>
    </source>
</evidence>
<dbReference type="Proteomes" id="UP001147733">
    <property type="component" value="Unassembled WGS sequence"/>
</dbReference>
<dbReference type="EMBL" id="JAPQKT010000001">
    <property type="protein sequence ID" value="KAJ5243152.1"/>
    <property type="molecule type" value="Genomic_DNA"/>
</dbReference>
<dbReference type="PANTHER" id="PTHR38794:SF2">
    <property type="entry name" value="INTEGRAL MEMBRANE PROTEIN"/>
    <property type="match status" value="1"/>
</dbReference>
<feature type="region of interest" description="Disordered" evidence="1">
    <location>
        <begin position="346"/>
        <end position="373"/>
    </location>
</feature>
<gene>
    <name evidence="4" type="ORF">N7469_001479</name>
</gene>
<sequence>MGTRFKTESKDPAVNVTTWVLLVVVILSVSARLGTKFNLFRKLTVDDWLMVGSLVFCVVQSIIISMAVASGYGKHFKDVSSPEFDQTMKYLYAGSLLYLISLTLSKLSLAVFIRSLTPASKDRVYARIVEGIICTWAVATIFGTAFQCSMPRTWDFWNGKCFDEMAWIFFVTISNIVTDLIIFAQAMILISSIQTSLKRRLIFAGIFVPRLLWVLPEFLSVSTSKANSQKLYRVPAAAIAQLALINKGRQSNDPTYGLCDLTILEEIIQCLSIVTACWGQLKPFLSWMRTNGLKIEGVDDPTSWNYKYSHRSQTNLRSIQRGHETFPNSLRDQILVTQDWEVDSQSSRAQIISENQPWPVDETGKRSGDRSSG</sequence>
<dbReference type="AlphaFoldDB" id="A0A9W9PEM4"/>
<evidence type="ECO:0000313" key="5">
    <source>
        <dbReference type="Proteomes" id="UP001147733"/>
    </source>
</evidence>
<feature type="domain" description="Rhodopsin" evidence="3">
    <location>
        <begin position="31"/>
        <end position="286"/>
    </location>
</feature>
<protein>
    <recommendedName>
        <fullName evidence="3">Rhodopsin domain-containing protein</fullName>
    </recommendedName>
</protein>
<dbReference type="RefSeq" id="XP_056506156.1">
    <property type="nucleotide sequence ID" value="XM_056640399.1"/>
</dbReference>
<evidence type="ECO:0000256" key="2">
    <source>
        <dbReference type="SAM" id="Phobius"/>
    </source>
</evidence>
<keyword evidence="2" id="KW-0472">Membrane</keyword>
<evidence type="ECO:0000256" key="1">
    <source>
        <dbReference type="SAM" id="MobiDB-lite"/>
    </source>
</evidence>
<name>A0A9W9PEM4_PENCI</name>
<feature type="transmembrane region" description="Helical" evidence="2">
    <location>
        <begin position="201"/>
        <end position="219"/>
    </location>
</feature>
<dbReference type="InterPro" id="IPR049326">
    <property type="entry name" value="Rhodopsin_dom_fungi"/>
</dbReference>
<feature type="transmembrane region" description="Helical" evidence="2">
    <location>
        <begin position="124"/>
        <end position="146"/>
    </location>
</feature>
<keyword evidence="2" id="KW-1133">Transmembrane helix</keyword>
<dbReference type="PANTHER" id="PTHR38794">
    <property type="entry name" value="INTEGRAL MEMBRANE PROTEIN"/>
    <property type="match status" value="1"/>
</dbReference>
<evidence type="ECO:0000259" key="3">
    <source>
        <dbReference type="Pfam" id="PF20684"/>
    </source>
</evidence>
<comment type="caution">
    <text evidence="4">The sequence shown here is derived from an EMBL/GenBank/DDBJ whole genome shotgun (WGS) entry which is preliminary data.</text>
</comment>
<organism evidence="4 5">
    <name type="scientific">Penicillium citrinum</name>
    <dbReference type="NCBI Taxonomy" id="5077"/>
    <lineage>
        <taxon>Eukaryota</taxon>
        <taxon>Fungi</taxon>
        <taxon>Dikarya</taxon>
        <taxon>Ascomycota</taxon>
        <taxon>Pezizomycotina</taxon>
        <taxon>Eurotiomycetes</taxon>
        <taxon>Eurotiomycetidae</taxon>
        <taxon>Eurotiales</taxon>
        <taxon>Aspergillaceae</taxon>
        <taxon>Penicillium</taxon>
    </lineage>
</organism>
<accession>A0A9W9PEM4</accession>
<feature type="compositionally biased region" description="Polar residues" evidence="1">
    <location>
        <begin position="346"/>
        <end position="356"/>
    </location>
</feature>
<feature type="transmembrane region" description="Helical" evidence="2">
    <location>
        <begin position="90"/>
        <end position="112"/>
    </location>
</feature>
<feature type="transmembrane region" description="Helical" evidence="2">
    <location>
        <begin position="166"/>
        <end position="189"/>
    </location>
</feature>
<feature type="transmembrane region" description="Helical" evidence="2">
    <location>
        <begin position="47"/>
        <end position="70"/>
    </location>
</feature>
<feature type="compositionally biased region" description="Basic and acidic residues" evidence="1">
    <location>
        <begin position="362"/>
        <end position="373"/>
    </location>
</feature>
<reference evidence="4" key="1">
    <citation type="submission" date="2022-11" db="EMBL/GenBank/DDBJ databases">
        <authorList>
            <person name="Petersen C."/>
        </authorList>
    </citation>
    <scope>NUCLEOTIDE SEQUENCE</scope>
    <source>
        <strain evidence="4">IBT 23319</strain>
    </source>
</reference>
<proteinExistence type="predicted"/>
<dbReference type="OrthoDB" id="3918601at2759"/>